<dbReference type="PANTHER" id="PTHR31270:SF1">
    <property type="entry name" value="GLUTAMINYL-PEPTIDE CYCLOTRANSFERASE"/>
    <property type="match status" value="1"/>
</dbReference>
<organism evidence="1 2">
    <name type="scientific">Cymbomonas tetramitiformis</name>
    <dbReference type="NCBI Taxonomy" id="36881"/>
    <lineage>
        <taxon>Eukaryota</taxon>
        <taxon>Viridiplantae</taxon>
        <taxon>Chlorophyta</taxon>
        <taxon>Pyramimonadophyceae</taxon>
        <taxon>Pyramimonadales</taxon>
        <taxon>Pyramimonadaceae</taxon>
        <taxon>Cymbomonas</taxon>
    </lineage>
</organism>
<dbReference type="PANTHER" id="PTHR31270">
    <property type="entry name" value="GLUTAMINYL-PEPTIDE CYCLOTRANSFERASE"/>
    <property type="match status" value="1"/>
</dbReference>
<dbReference type="GO" id="GO:0016603">
    <property type="term" value="F:glutaminyl-peptide cyclotransferase activity"/>
    <property type="evidence" value="ECO:0007669"/>
    <property type="project" value="InterPro"/>
</dbReference>
<proteinExistence type="predicted"/>
<comment type="caution">
    <text evidence="1">The sequence shown here is derived from an EMBL/GenBank/DDBJ whole genome shotgun (WGS) entry which is preliminary data.</text>
</comment>
<dbReference type="AlphaFoldDB" id="A0AAE0KUV1"/>
<protein>
    <recommendedName>
        <fullName evidence="3">Glutaminyl-peptide cyclotransferase</fullName>
    </recommendedName>
</protein>
<evidence type="ECO:0000313" key="2">
    <source>
        <dbReference type="Proteomes" id="UP001190700"/>
    </source>
</evidence>
<dbReference type="EMBL" id="LGRX02016803">
    <property type="protein sequence ID" value="KAK3261586.1"/>
    <property type="molecule type" value="Genomic_DNA"/>
</dbReference>
<dbReference type="Pfam" id="PF05096">
    <property type="entry name" value="Glu_cyclase_2"/>
    <property type="match status" value="1"/>
</dbReference>
<dbReference type="Proteomes" id="UP001190700">
    <property type="component" value="Unassembled WGS sequence"/>
</dbReference>
<accession>A0AAE0KUV1</accession>
<name>A0AAE0KUV1_9CHLO</name>
<dbReference type="SUPFAM" id="SSF63825">
    <property type="entry name" value="YWTD domain"/>
    <property type="match status" value="1"/>
</dbReference>
<dbReference type="InterPro" id="IPR007788">
    <property type="entry name" value="QCT"/>
</dbReference>
<reference evidence="1 2" key="1">
    <citation type="journal article" date="2015" name="Genome Biol. Evol.">
        <title>Comparative Genomics of a Bacterivorous Green Alga Reveals Evolutionary Causalities and Consequences of Phago-Mixotrophic Mode of Nutrition.</title>
        <authorList>
            <person name="Burns J.A."/>
            <person name="Paasch A."/>
            <person name="Narechania A."/>
            <person name="Kim E."/>
        </authorList>
    </citation>
    <scope>NUCLEOTIDE SEQUENCE [LARGE SCALE GENOMIC DNA]</scope>
    <source>
        <strain evidence="1 2">PLY_AMNH</strain>
    </source>
</reference>
<sequence>MYGLGRGMELARAGSSTVRFVDPRSFQENVEQRIIIRDQGTEVTYLNELEMVNGYLWSNIWLTSYIAIINITQGSVVMWLNLVDLVEAVKTEFPSANVLNGVAFDAEHRRIWVTGKLWPKVFELDLVEIMAALESTSVANNTYIKPSESSDLLDKSLSPTLYSADDPLLILFSDAVRTVDMPRNH</sequence>
<evidence type="ECO:0008006" key="3">
    <source>
        <dbReference type="Google" id="ProtNLM"/>
    </source>
</evidence>
<keyword evidence="2" id="KW-1185">Reference proteome</keyword>
<evidence type="ECO:0000313" key="1">
    <source>
        <dbReference type="EMBL" id="KAK3261586.1"/>
    </source>
</evidence>
<gene>
    <name evidence="1" type="ORF">CYMTET_29511</name>
</gene>